<dbReference type="AlphaFoldDB" id="A0A7W8K068"/>
<comment type="caution">
    <text evidence="1">The sequence shown here is derived from an EMBL/GenBank/DDBJ whole genome shotgun (WGS) entry which is preliminary data.</text>
</comment>
<evidence type="ECO:0000313" key="1">
    <source>
        <dbReference type="EMBL" id="MBB5366394.1"/>
    </source>
</evidence>
<evidence type="ECO:0000313" key="2">
    <source>
        <dbReference type="Proteomes" id="UP000552709"/>
    </source>
</evidence>
<sequence length="43" mass="4863">MYTTSSRTPPFAALLTQAFIHAEHRRLELPDHHLPKQLSGGVH</sequence>
<protein>
    <submittedName>
        <fullName evidence="1">Uncharacterized protein</fullName>
    </submittedName>
</protein>
<name>A0A7W8K068_9DEIO</name>
<accession>A0A7W8K068</accession>
<gene>
    <name evidence="1" type="ORF">HNQ08_005523</name>
</gene>
<reference evidence="1 2" key="1">
    <citation type="submission" date="2020-08" db="EMBL/GenBank/DDBJ databases">
        <title>Genomic Encyclopedia of Type Strains, Phase IV (KMG-IV): sequencing the most valuable type-strain genomes for metagenomic binning, comparative biology and taxonomic classification.</title>
        <authorList>
            <person name="Goeker M."/>
        </authorList>
    </citation>
    <scope>NUCLEOTIDE SEQUENCE [LARGE SCALE GENOMIC DNA]</scope>
    <source>
        <strain evidence="1 2">DSM 27939</strain>
    </source>
</reference>
<dbReference type="Proteomes" id="UP000552709">
    <property type="component" value="Unassembled WGS sequence"/>
</dbReference>
<organism evidence="1 2">
    <name type="scientific">Deinococcus humi</name>
    <dbReference type="NCBI Taxonomy" id="662880"/>
    <lineage>
        <taxon>Bacteria</taxon>
        <taxon>Thermotogati</taxon>
        <taxon>Deinococcota</taxon>
        <taxon>Deinococci</taxon>
        <taxon>Deinococcales</taxon>
        <taxon>Deinococcaceae</taxon>
        <taxon>Deinococcus</taxon>
    </lineage>
</organism>
<dbReference type="RefSeq" id="WP_268240044.1">
    <property type="nucleotide sequence ID" value="NZ_JACHFL010000040.1"/>
</dbReference>
<dbReference type="EMBL" id="JACHFL010000040">
    <property type="protein sequence ID" value="MBB5366394.1"/>
    <property type="molecule type" value="Genomic_DNA"/>
</dbReference>
<proteinExistence type="predicted"/>
<keyword evidence="2" id="KW-1185">Reference proteome</keyword>